<dbReference type="PANTHER" id="PTHR42841">
    <property type="entry name" value="AMINE OXIDASE"/>
    <property type="match status" value="1"/>
</dbReference>
<comment type="caution">
    <text evidence="2">The sequence shown here is derived from an EMBL/GenBank/DDBJ whole genome shotgun (WGS) entry which is preliminary data.</text>
</comment>
<dbReference type="Gene3D" id="3.50.50.60">
    <property type="entry name" value="FAD/NAD(P)-binding domain"/>
    <property type="match status" value="1"/>
</dbReference>
<evidence type="ECO:0000259" key="1">
    <source>
        <dbReference type="Pfam" id="PF01593"/>
    </source>
</evidence>
<sequence length="424" mass="46692">MRGTSVVVAGGGLAGLVAARHLAEEGLDVTLYERRETVGGRVRSREQDGFTLDRGFQVLFTSYPAVQQELDLDALDLRPFKPGAVIARSGERSILSDPLRDPKALLESALNREVTMSDKLRTLALRQDLRDRSEAEFFTGPDQSIRDYLREWGFSEKYIENFVAPFYGGITLDRSLSTSKHVFEYTFHALSMGQTAIPKNGMGEIATQLKTAAADAGVKIKTENSVTGLEQKRRHVVVETEDDRRKADRVVVATTPKAAFRLTGVDAIPTEARGCVTQYYRFESDTPLGTGKRLLLNAENGSPNTVVPLSEVAPEYGTEEAELLCATFLGPNAQSLSDSELATKTRRALESWYPERNFNNVETIATDRIPFSQFTQPPGVYETLPDVRSPGKRCYLAGDLTQWSSIQGAMKSGQVAANAVLEDI</sequence>
<reference evidence="2" key="2">
    <citation type="submission" date="2022-02" db="EMBL/GenBank/DDBJ databases">
        <authorList>
            <person name="Elcheninov A.G."/>
            <person name="Sorokin D.Y."/>
            <person name="Kublanov I.V."/>
        </authorList>
    </citation>
    <scope>NUCLEOTIDE SEQUENCE</scope>
    <source>
        <strain evidence="2">AArc-St2</strain>
    </source>
</reference>
<feature type="domain" description="Amine oxidase" evidence="1">
    <location>
        <begin position="13"/>
        <end position="421"/>
    </location>
</feature>
<keyword evidence="3" id="KW-1185">Reference proteome</keyword>
<organism evidence="2 3">
    <name type="scientific">Natronocalculus amylovorans</name>
    <dbReference type="NCBI Taxonomy" id="2917812"/>
    <lineage>
        <taxon>Archaea</taxon>
        <taxon>Methanobacteriati</taxon>
        <taxon>Methanobacteriota</taxon>
        <taxon>Stenosarchaea group</taxon>
        <taxon>Halobacteria</taxon>
        <taxon>Halobacteriales</taxon>
        <taxon>Haloferacaceae</taxon>
        <taxon>Natronocalculus</taxon>
    </lineage>
</organism>
<dbReference type="PRINTS" id="PR00419">
    <property type="entry name" value="ADXRDTASE"/>
</dbReference>
<reference evidence="2" key="1">
    <citation type="journal article" date="2022" name="Syst. Appl. Microbiol.">
        <title>Natronocalculus amylovorans gen. nov., sp. nov., and Natranaeroarchaeum aerophilus sp. nov., dominant culturable amylolytic natronoarchaea from hypersaline soda lakes in southwestern Siberia.</title>
        <authorList>
            <person name="Sorokin D.Y."/>
            <person name="Elcheninov A.G."/>
            <person name="Khizhniak T.V."/>
            <person name="Koenen M."/>
            <person name="Bale N.J."/>
            <person name="Damste J.S.S."/>
            <person name="Kublanov I.V."/>
        </authorList>
    </citation>
    <scope>NUCLEOTIDE SEQUENCE</scope>
    <source>
        <strain evidence="2">AArc-St2</strain>
    </source>
</reference>
<dbReference type="Pfam" id="PF01593">
    <property type="entry name" value="Amino_oxidase"/>
    <property type="match status" value="1"/>
</dbReference>
<dbReference type="SUPFAM" id="SSF51905">
    <property type="entry name" value="FAD/NAD(P)-binding domain"/>
    <property type="match status" value="1"/>
</dbReference>
<dbReference type="RefSeq" id="WP_250583122.1">
    <property type="nucleotide sequence ID" value="NZ_JAKRVX010000001.1"/>
</dbReference>
<dbReference type="InterPro" id="IPR002937">
    <property type="entry name" value="Amino_oxidase"/>
</dbReference>
<dbReference type="AlphaFoldDB" id="A0AAE3FU22"/>
<gene>
    <name evidence="2" type="ORF">AArcSt2_00235</name>
</gene>
<dbReference type="GO" id="GO:0016491">
    <property type="term" value="F:oxidoreductase activity"/>
    <property type="evidence" value="ECO:0007669"/>
    <property type="project" value="InterPro"/>
</dbReference>
<dbReference type="InterPro" id="IPR036188">
    <property type="entry name" value="FAD/NAD-bd_sf"/>
</dbReference>
<name>A0AAE3FU22_9EURY</name>
<proteinExistence type="predicted"/>
<accession>A0AAE3FU22</accession>
<evidence type="ECO:0000313" key="3">
    <source>
        <dbReference type="Proteomes" id="UP001203207"/>
    </source>
</evidence>
<evidence type="ECO:0000313" key="2">
    <source>
        <dbReference type="EMBL" id="MCL9815364.1"/>
    </source>
</evidence>
<dbReference type="Proteomes" id="UP001203207">
    <property type="component" value="Unassembled WGS sequence"/>
</dbReference>
<dbReference type="EMBL" id="JAKRVX010000001">
    <property type="protein sequence ID" value="MCL9815364.1"/>
    <property type="molecule type" value="Genomic_DNA"/>
</dbReference>
<protein>
    <submittedName>
        <fullName evidence="2">FAD-dependent oxidoreductase</fullName>
    </submittedName>
</protein>